<proteinExistence type="predicted"/>
<evidence type="ECO:0000256" key="12">
    <source>
        <dbReference type="ARBA" id="ARBA00051086"/>
    </source>
</evidence>
<sequence length="425" mass="43267">MLGALAATLGLAVLLGAPAPAAALPSLAGAVSSLEALVQAAGRLGPLIFIVAYAVATVLLVPASILTLAAGFLFGPALGTAVVSAASTLGAAAAFLVGRYLARPAVEARIAANRRFSAVDAAIAAEGPKIVLLLRLSPLFPFTLLNYALSLTRIPFWPYVGASWAGMLPGTVAYVALGGAGKAAAETAAGGGGAVQLALYAVGAAATLGATALISRAAARALADAAPLAAQSTAGKQRRWDMVESHPSVTALLYHRERQAVILVRQFRPAVYVSTLKAAQAEGWSMELSAGFTYELCAGIVDKPGLNLKQITQEEILEECGYAVPLDHIHLVTSYLSAIGISGSKQTIFAAEVDEGMAVAAGGGGLADHGEAIEVLSLPVSSVEAFIHDDSLGKSAGLLFSLMWLQERLEAHLGQLFAPAVAAAK</sequence>
<evidence type="ECO:0000256" key="13">
    <source>
        <dbReference type="ARBA" id="ARBA00054674"/>
    </source>
</evidence>
<dbReference type="Pfam" id="PF09335">
    <property type="entry name" value="VTT_dom"/>
    <property type="match status" value="1"/>
</dbReference>
<keyword evidence="5" id="KW-1003">Cell membrane</keyword>
<organism evidence="20 21">
    <name type="scientific">Micractinium conductrix</name>
    <dbReference type="NCBI Taxonomy" id="554055"/>
    <lineage>
        <taxon>Eukaryota</taxon>
        <taxon>Viridiplantae</taxon>
        <taxon>Chlorophyta</taxon>
        <taxon>core chlorophytes</taxon>
        <taxon>Trebouxiophyceae</taxon>
        <taxon>Chlorellales</taxon>
        <taxon>Chlorellaceae</taxon>
        <taxon>Chlorella clade</taxon>
        <taxon>Micractinium</taxon>
    </lineage>
</organism>
<dbReference type="GO" id="GO:0005737">
    <property type="term" value="C:cytoplasm"/>
    <property type="evidence" value="ECO:0007669"/>
    <property type="project" value="UniProtKB-SubCell"/>
</dbReference>
<comment type="caution">
    <text evidence="20">The sequence shown here is derived from an EMBL/GenBank/DDBJ whole genome shotgun (WGS) entry which is preliminary data.</text>
</comment>
<keyword evidence="6" id="KW-0963">Cytoplasm</keyword>
<evidence type="ECO:0000313" key="21">
    <source>
        <dbReference type="Proteomes" id="UP000239649"/>
    </source>
</evidence>
<protein>
    <recommendedName>
        <fullName evidence="15">Uridine diphosphate glucose pyrophosphatase NUDT14</fullName>
        <ecNumber evidence="14">3.6.1.45</ecNumber>
    </recommendedName>
    <alternativeName>
        <fullName evidence="16">Nucleoside diphosphate-linked moiety X motif 14</fullName>
    </alternativeName>
</protein>
<keyword evidence="18" id="KW-0732">Signal</keyword>
<dbReference type="InterPro" id="IPR004385">
    <property type="entry name" value="NDP_pyrophosphatase"/>
</dbReference>
<feature type="transmembrane region" description="Helical" evidence="17">
    <location>
        <begin position="197"/>
        <end position="214"/>
    </location>
</feature>
<reference evidence="20 21" key="1">
    <citation type="journal article" date="2018" name="Plant J.">
        <title>Genome sequences of Chlorella sorokiniana UTEX 1602 and Micractinium conductrix SAG 241.80: implications to maltose excretion by a green alga.</title>
        <authorList>
            <person name="Arriola M.B."/>
            <person name="Velmurugan N."/>
            <person name="Zhang Y."/>
            <person name="Plunkett M.H."/>
            <person name="Hondzo H."/>
            <person name="Barney B.M."/>
        </authorList>
    </citation>
    <scope>NUCLEOTIDE SEQUENCE [LARGE SCALE GENOMIC DNA]</scope>
    <source>
        <strain evidence="20 21">SAG 241.80</strain>
    </source>
</reference>
<dbReference type="GO" id="GO:0005886">
    <property type="term" value="C:plasma membrane"/>
    <property type="evidence" value="ECO:0007669"/>
    <property type="project" value="UniProtKB-SubCell"/>
</dbReference>
<evidence type="ECO:0000256" key="17">
    <source>
        <dbReference type="SAM" id="Phobius"/>
    </source>
</evidence>
<dbReference type="GO" id="GO:0008768">
    <property type="term" value="F:UDP-sugar diphosphatase activity"/>
    <property type="evidence" value="ECO:0007669"/>
    <property type="project" value="UniProtKB-EC"/>
</dbReference>
<feature type="domain" description="Nudix hydrolase" evidence="19">
    <location>
        <begin position="244"/>
        <end position="400"/>
    </location>
</feature>
<comment type="cofactor">
    <cofactor evidence="1">
        <name>Mg(2+)</name>
        <dbReference type="ChEBI" id="CHEBI:18420"/>
    </cofactor>
</comment>
<dbReference type="SUPFAM" id="SSF55811">
    <property type="entry name" value="Nudix"/>
    <property type="match status" value="1"/>
</dbReference>
<comment type="function">
    <text evidence="13">Hydrolyzes UDP-glucose to glucose 1-phosphate and UMP and ADP-ribose to ribose 5-phosphate and AMP. The physiological substrate is probably UDP-glucose. Poor activity on other substrates such as ADP-glucose, CDP-glucose, GDP-glucose and GDP-mannose.</text>
</comment>
<dbReference type="OrthoDB" id="10249920at2759"/>
<evidence type="ECO:0000256" key="5">
    <source>
        <dbReference type="ARBA" id="ARBA00022475"/>
    </source>
</evidence>
<feature type="signal peptide" evidence="18">
    <location>
        <begin position="1"/>
        <end position="23"/>
    </location>
</feature>
<feature type="transmembrane region" description="Helical" evidence="17">
    <location>
        <begin position="81"/>
        <end position="102"/>
    </location>
</feature>
<gene>
    <name evidence="20" type="ORF">C2E20_1827</name>
</gene>
<dbReference type="EMBL" id="LHPF02000003">
    <property type="protein sequence ID" value="PSC75095.1"/>
    <property type="molecule type" value="Genomic_DNA"/>
</dbReference>
<evidence type="ECO:0000256" key="14">
    <source>
        <dbReference type="ARBA" id="ARBA00066480"/>
    </source>
</evidence>
<keyword evidence="10 17" id="KW-1133">Transmembrane helix</keyword>
<comment type="catalytic activity">
    <reaction evidence="12">
        <text>UDP-sugar + H2O = UMP + alpha-D-aldose 1-phosphate.</text>
        <dbReference type="EC" id="3.6.1.45"/>
    </reaction>
</comment>
<dbReference type="PANTHER" id="PTHR12677">
    <property type="entry name" value="GOLGI APPARATUS MEMBRANE PROTEIN TVP38-RELATED"/>
    <property type="match status" value="1"/>
</dbReference>
<dbReference type="PANTHER" id="PTHR12677:SF59">
    <property type="entry name" value="GOLGI APPARATUS MEMBRANE PROTEIN TVP38-RELATED"/>
    <property type="match status" value="1"/>
</dbReference>
<dbReference type="FunFam" id="3.90.79.10:FF:000035">
    <property type="entry name" value="Uridine diphosphate glucose pyrophosphatase"/>
    <property type="match status" value="1"/>
</dbReference>
<evidence type="ECO:0000256" key="6">
    <source>
        <dbReference type="ARBA" id="ARBA00022490"/>
    </source>
</evidence>
<evidence type="ECO:0000256" key="16">
    <source>
        <dbReference type="ARBA" id="ARBA00080475"/>
    </source>
</evidence>
<keyword evidence="7 17" id="KW-0812">Transmembrane</keyword>
<accession>A0A2P6VM20</accession>
<evidence type="ECO:0000256" key="1">
    <source>
        <dbReference type="ARBA" id="ARBA00001946"/>
    </source>
</evidence>
<evidence type="ECO:0000256" key="4">
    <source>
        <dbReference type="ARBA" id="ARBA00011738"/>
    </source>
</evidence>
<dbReference type="Proteomes" id="UP000239649">
    <property type="component" value="Unassembled WGS sequence"/>
</dbReference>
<feature type="transmembrane region" description="Helical" evidence="17">
    <location>
        <begin position="156"/>
        <end position="177"/>
    </location>
</feature>
<dbReference type="InterPro" id="IPR000086">
    <property type="entry name" value="NUDIX_hydrolase_dom"/>
</dbReference>
<evidence type="ECO:0000313" key="20">
    <source>
        <dbReference type="EMBL" id="PSC75095.1"/>
    </source>
</evidence>
<keyword evidence="8 20" id="KW-0378">Hydrolase</keyword>
<dbReference type="InterPro" id="IPR032816">
    <property type="entry name" value="VTT_dom"/>
</dbReference>
<evidence type="ECO:0000259" key="19">
    <source>
        <dbReference type="PROSITE" id="PS51462"/>
    </source>
</evidence>
<dbReference type="CDD" id="cd18887">
    <property type="entry name" value="NUDIX_UGPPase_Nudt14"/>
    <property type="match status" value="1"/>
</dbReference>
<keyword evidence="21" id="KW-1185">Reference proteome</keyword>
<keyword evidence="11 17" id="KW-0472">Membrane</keyword>
<dbReference type="GO" id="GO:0046872">
    <property type="term" value="F:metal ion binding"/>
    <property type="evidence" value="ECO:0007669"/>
    <property type="project" value="InterPro"/>
</dbReference>
<dbReference type="PROSITE" id="PS51462">
    <property type="entry name" value="NUDIX"/>
    <property type="match status" value="1"/>
</dbReference>
<name>A0A2P6VM20_9CHLO</name>
<evidence type="ECO:0000256" key="2">
    <source>
        <dbReference type="ARBA" id="ARBA00004496"/>
    </source>
</evidence>
<evidence type="ECO:0000256" key="10">
    <source>
        <dbReference type="ARBA" id="ARBA00022989"/>
    </source>
</evidence>
<comment type="subcellular location">
    <subcellularLocation>
        <location evidence="3">Cell membrane</location>
        <topology evidence="3">Multi-pass membrane protein</topology>
    </subcellularLocation>
    <subcellularLocation>
        <location evidence="2">Cytoplasm</location>
    </subcellularLocation>
</comment>
<dbReference type="AlphaFoldDB" id="A0A2P6VM20"/>
<evidence type="ECO:0000256" key="7">
    <source>
        <dbReference type="ARBA" id="ARBA00022692"/>
    </source>
</evidence>
<evidence type="ECO:0000256" key="3">
    <source>
        <dbReference type="ARBA" id="ARBA00004651"/>
    </source>
</evidence>
<feature type="transmembrane region" description="Helical" evidence="17">
    <location>
        <begin position="47"/>
        <end position="74"/>
    </location>
</feature>
<dbReference type="InterPro" id="IPR015414">
    <property type="entry name" value="TMEM64"/>
</dbReference>
<evidence type="ECO:0000256" key="18">
    <source>
        <dbReference type="SAM" id="SignalP"/>
    </source>
</evidence>
<evidence type="ECO:0000256" key="15">
    <source>
        <dbReference type="ARBA" id="ARBA00071467"/>
    </source>
</evidence>
<dbReference type="InterPro" id="IPR015797">
    <property type="entry name" value="NUDIX_hydrolase-like_dom_sf"/>
</dbReference>
<dbReference type="Gene3D" id="3.90.79.10">
    <property type="entry name" value="Nucleoside Triphosphate Pyrophosphohydrolase"/>
    <property type="match status" value="1"/>
</dbReference>
<evidence type="ECO:0000256" key="8">
    <source>
        <dbReference type="ARBA" id="ARBA00022801"/>
    </source>
</evidence>
<dbReference type="STRING" id="554055.A0A2P6VM20"/>
<dbReference type="EC" id="3.6.1.45" evidence="14"/>
<feature type="chain" id="PRO_5015167293" description="Uridine diphosphate glucose pyrophosphatase NUDT14" evidence="18">
    <location>
        <begin position="24"/>
        <end position="425"/>
    </location>
</feature>
<evidence type="ECO:0000256" key="11">
    <source>
        <dbReference type="ARBA" id="ARBA00023136"/>
    </source>
</evidence>
<dbReference type="NCBIfam" id="TIGR00052">
    <property type="entry name" value="nudix-type nucleoside diphosphatase, YffH/AdpP family"/>
    <property type="match status" value="1"/>
</dbReference>
<comment type="subunit">
    <text evidence="4">Homodimer.</text>
</comment>
<keyword evidence="9" id="KW-0460">Magnesium</keyword>
<evidence type="ECO:0000256" key="9">
    <source>
        <dbReference type="ARBA" id="ARBA00022842"/>
    </source>
</evidence>